<dbReference type="InterPro" id="IPR029039">
    <property type="entry name" value="Flavoprotein-like_sf"/>
</dbReference>
<dbReference type="EMBL" id="FNJQ01000040">
    <property type="protein sequence ID" value="SDP70538.1"/>
    <property type="molecule type" value="Genomic_DNA"/>
</dbReference>
<evidence type="ECO:0000259" key="1">
    <source>
        <dbReference type="Pfam" id="PF12682"/>
    </source>
</evidence>
<organism evidence="3 5">
    <name type="scientific">Selenomonas ruminantium</name>
    <dbReference type="NCBI Taxonomy" id="971"/>
    <lineage>
        <taxon>Bacteria</taxon>
        <taxon>Bacillati</taxon>
        <taxon>Bacillota</taxon>
        <taxon>Negativicutes</taxon>
        <taxon>Selenomonadales</taxon>
        <taxon>Selenomonadaceae</taxon>
        <taxon>Selenomonas</taxon>
    </lineage>
</organism>
<dbReference type="SUPFAM" id="SSF52218">
    <property type="entry name" value="Flavoproteins"/>
    <property type="match status" value="1"/>
</dbReference>
<evidence type="ECO:0000313" key="4">
    <source>
        <dbReference type="Proteomes" id="UP000182412"/>
    </source>
</evidence>
<dbReference type="InterPro" id="IPR008254">
    <property type="entry name" value="Flavodoxin/NO_synth"/>
</dbReference>
<proteinExistence type="predicted"/>
<evidence type="ECO:0000313" key="3">
    <source>
        <dbReference type="EMBL" id="SHK89862.1"/>
    </source>
</evidence>
<reference evidence="3 5" key="2">
    <citation type="submission" date="2016-11" db="EMBL/GenBank/DDBJ databases">
        <authorList>
            <person name="Jaros S."/>
            <person name="Januszkiewicz K."/>
            <person name="Wedrychowicz H."/>
        </authorList>
    </citation>
    <scope>NUCLEOTIDE SEQUENCE [LARGE SCALE GENOMIC DNA]</scope>
    <source>
        <strain evidence="3 5">HD4</strain>
    </source>
</reference>
<dbReference type="PANTHER" id="PTHR39201:SF1">
    <property type="entry name" value="FLAVODOXIN-LIKE DOMAIN-CONTAINING PROTEIN"/>
    <property type="match status" value="1"/>
</dbReference>
<dbReference type="GO" id="GO:0016651">
    <property type="term" value="F:oxidoreductase activity, acting on NAD(P)H"/>
    <property type="evidence" value="ECO:0007669"/>
    <property type="project" value="UniProtKB-ARBA"/>
</dbReference>
<dbReference type="AlphaFoldDB" id="A0A1M6W7U9"/>
<dbReference type="PANTHER" id="PTHR39201">
    <property type="entry name" value="EXPORTED PROTEIN-RELATED"/>
    <property type="match status" value="1"/>
</dbReference>
<dbReference type="PROSITE" id="PS51257">
    <property type="entry name" value="PROKAR_LIPOPROTEIN"/>
    <property type="match status" value="1"/>
</dbReference>
<dbReference type="Proteomes" id="UP000182412">
    <property type="component" value="Unassembled WGS sequence"/>
</dbReference>
<evidence type="ECO:0000313" key="2">
    <source>
        <dbReference type="EMBL" id="SDP70538.1"/>
    </source>
</evidence>
<dbReference type="GO" id="GO:0010181">
    <property type="term" value="F:FMN binding"/>
    <property type="evidence" value="ECO:0007669"/>
    <property type="project" value="InterPro"/>
</dbReference>
<evidence type="ECO:0000313" key="5">
    <source>
        <dbReference type="Proteomes" id="UP000184263"/>
    </source>
</evidence>
<accession>A0A1M6W7U9</accession>
<dbReference type="EMBL" id="FRBC01000023">
    <property type="protein sequence ID" value="SHK89862.1"/>
    <property type="molecule type" value="Genomic_DNA"/>
</dbReference>
<name>A0A1M6W7U9_SELRU</name>
<reference evidence="2 4" key="1">
    <citation type="submission" date="2016-10" db="EMBL/GenBank/DDBJ databases">
        <authorList>
            <person name="de Groot N.N."/>
        </authorList>
    </citation>
    <scope>NUCLEOTIDE SEQUENCE [LARGE SCALE GENOMIC DNA]</scope>
    <source>
        <strain evidence="2 4">S137</strain>
    </source>
</reference>
<protein>
    <submittedName>
        <fullName evidence="3">Flavodoxin</fullName>
    </submittedName>
</protein>
<dbReference type="Proteomes" id="UP000184263">
    <property type="component" value="Unassembled WGS sequence"/>
</dbReference>
<sequence>MKRRDFIRMAGLGILGLAFVGCGEETKPVASTPVPSAGGVAAGITPSAEAAAHNGGKKILVTYFSRKGDNYEVGYIEKGNTHIVADIIAQELGGVDIFEIKTVKEYPADYRECTEEAKAEKARDARPELAAMVKDFAQYDTVFLGYPIWWSDLPMPVYTFLESYDWQGKTVIPFCTSAGDNMTGLEDRGIPRYAKGAKIKGEGLGLRGKSVQDNPEAARTKVRAWLKKLGYQQ</sequence>
<gene>
    <name evidence="2" type="ORF">SAMN05216366_1405</name>
    <name evidence="3" type="ORF">SAMN05216582_12319</name>
</gene>
<dbReference type="Gene3D" id="3.40.50.360">
    <property type="match status" value="1"/>
</dbReference>
<feature type="domain" description="Flavodoxin-like" evidence="1">
    <location>
        <begin position="78"/>
        <end position="193"/>
    </location>
</feature>
<dbReference type="Pfam" id="PF12682">
    <property type="entry name" value="Flavodoxin_4"/>
    <property type="match status" value="1"/>
</dbReference>